<keyword evidence="2" id="KW-0813">Transport</keyword>
<dbReference type="GO" id="GO:1901982">
    <property type="term" value="F:maltose binding"/>
    <property type="evidence" value="ECO:0007669"/>
    <property type="project" value="TreeGrafter"/>
</dbReference>
<sequence length="417" mass="45361">MHKGILFAGLMAGISPFTVTAAQAVEIEYWQYVFETRVNAMDQLIAAFEAANPDITVKQVTFPYADYQTRVVAANMARQGPDVLQLFYGWADQFIGGKVIQPLSPDAFPHAEIEADFFPIVSAMKRGDDYYGLPTAVRSLALFYNKNLMTAAGLDPNTPPTTLEELVTQAKAMTEVDGAGNMATAGMTLDMAGQDHQWWREVLVRQFGGAPYSEDGATVTYNDAAGAAALKFYTDLQLVEKIGQRGFMDEGQAAFRAGKAGFTIDGTFRLGSFRTIEDFEWGVTELPANAEGVRSNYASYFANAIGAGAQGEELEAAQKFLAYISSEEAMQIWLDVVGELPARRSAALTEANLANPVYAPFLKGLEYAHTTLFVDEAAQRQTTIDMANRILIEGQPVEDSVAAAAEAEQAILDRAKK</sequence>
<protein>
    <submittedName>
        <fullName evidence="5">Extracellular solute-binding protein</fullName>
    </submittedName>
</protein>
<dbReference type="GO" id="GO:0042956">
    <property type="term" value="P:maltodextrin transmembrane transport"/>
    <property type="evidence" value="ECO:0007669"/>
    <property type="project" value="TreeGrafter"/>
</dbReference>
<accession>A0A411YZJ7</accession>
<proteinExistence type="inferred from homology"/>
<dbReference type="PANTHER" id="PTHR30061:SF50">
    <property type="entry name" value="MALTOSE_MALTODEXTRIN-BINDING PERIPLASMIC PROTEIN"/>
    <property type="match status" value="1"/>
</dbReference>
<dbReference type="PANTHER" id="PTHR30061">
    <property type="entry name" value="MALTOSE-BINDING PERIPLASMIC PROTEIN"/>
    <property type="match status" value="1"/>
</dbReference>
<organism evidence="5 6">
    <name type="scientific">Pseudotabrizicola alkalilacus</name>
    <dbReference type="NCBI Taxonomy" id="2305252"/>
    <lineage>
        <taxon>Bacteria</taxon>
        <taxon>Pseudomonadati</taxon>
        <taxon>Pseudomonadota</taxon>
        <taxon>Alphaproteobacteria</taxon>
        <taxon>Rhodobacterales</taxon>
        <taxon>Paracoccaceae</taxon>
        <taxon>Pseudotabrizicola</taxon>
    </lineage>
</organism>
<dbReference type="InterPro" id="IPR006059">
    <property type="entry name" value="SBP"/>
</dbReference>
<dbReference type="GO" id="GO:0055052">
    <property type="term" value="C:ATP-binding cassette (ABC) transporter complex, substrate-binding subunit-containing"/>
    <property type="evidence" value="ECO:0007669"/>
    <property type="project" value="TreeGrafter"/>
</dbReference>
<comment type="similarity">
    <text evidence="1">Belongs to the bacterial solute-binding protein 1 family.</text>
</comment>
<dbReference type="Pfam" id="PF13416">
    <property type="entry name" value="SBP_bac_8"/>
    <property type="match status" value="1"/>
</dbReference>
<evidence type="ECO:0000256" key="4">
    <source>
        <dbReference type="SAM" id="SignalP"/>
    </source>
</evidence>
<keyword evidence="3 4" id="KW-0732">Signal</keyword>
<name>A0A411YZJ7_9RHOB</name>
<feature type="chain" id="PRO_5019274392" evidence="4">
    <location>
        <begin position="22"/>
        <end position="417"/>
    </location>
</feature>
<evidence type="ECO:0000256" key="1">
    <source>
        <dbReference type="ARBA" id="ARBA00008520"/>
    </source>
</evidence>
<evidence type="ECO:0000313" key="6">
    <source>
        <dbReference type="Proteomes" id="UP000284547"/>
    </source>
</evidence>
<evidence type="ECO:0000313" key="5">
    <source>
        <dbReference type="EMBL" id="RGP36239.1"/>
    </source>
</evidence>
<evidence type="ECO:0000256" key="2">
    <source>
        <dbReference type="ARBA" id="ARBA00022448"/>
    </source>
</evidence>
<dbReference type="OrthoDB" id="9811951at2"/>
<comment type="caution">
    <text evidence="5">The sequence shown here is derived from an EMBL/GenBank/DDBJ whole genome shotgun (WGS) entry which is preliminary data.</text>
</comment>
<reference evidence="5 6" key="1">
    <citation type="submission" date="2018-08" db="EMBL/GenBank/DDBJ databases">
        <title>Flavobacterium tibetense sp. nov., isolated from a wetland YonghuCo on Tibetan Plateau.</title>
        <authorList>
            <person name="Phurbu D."/>
            <person name="Lu H."/>
            <person name="Xing P."/>
        </authorList>
    </citation>
    <scope>NUCLEOTIDE SEQUENCE [LARGE SCALE GENOMIC DNA]</scope>
    <source>
        <strain evidence="5 6">DJC</strain>
    </source>
</reference>
<dbReference type="GO" id="GO:0015768">
    <property type="term" value="P:maltose transport"/>
    <property type="evidence" value="ECO:0007669"/>
    <property type="project" value="TreeGrafter"/>
</dbReference>
<feature type="signal peptide" evidence="4">
    <location>
        <begin position="1"/>
        <end position="21"/>
    </location>
</feature>
<dbReference type="RefSeq" id="WP_118154630.1">
    <property type="nucleotide sequence ID" value="NZ_QWEY01000009.1"/>
</dbReference>
<dbReference type="Gene3D" id="3.40.190.10">
    <property type="entry name" value="Periplasmic binding protein-like II"/>
    <property type="match status" value="1"/>
</dbReference>
<evidence type="ECO:0000256" key="3">
    <source>
        <dbReference type="ARBA" id="ARBA00022729"/>
    </source>
</evidence>
<dbReference type="SUPFAM" id="SSF53850">
    <property type="entry name" value="Periplasmic binding protein-like II"/>
    <property type="match status" value="1"/>
</dbReference>
<keyword evidence="6" id="KW-1185">Reference proteome</keyword>
<dbReference type="EMBL" id="QWEY01000009">
    <property type="protein sequence ID" value="RGP36239.1"/>
    <property type="molecule type" value="Genomic_DNA"/>
</dbReference>
<gene>
    <name evidence="5" type="ORF">D1012_15745</name>
</gene>
<dbReference type="Proteomes" id="UP000284547">
    <property type="component" value="Unassembled WGS sequence"/>
</dbReference>
<dbReference type="AlphaFoldDB" id="A0A411YZJ7"/>